<dbReference type="Gene3D" id="3.90.1700.10">
    <property type="entry name" value="v583 domain like"/>
    <property type="match status" value="1"/>
</dbReference>
<keyword evidence="2" id="KW-1185">Reference proteome</keyword>
<dbReference type="AlphaFoldDB" id="A0A285EF41"/>
<proteinExistence type="predicted"/>
<organism evidence="1 2">
    <name type="scientific">Geodermatophilus sabuli</name>
    <dbReference type="NCBI Taxonomy" id="1564158"/>
    <lineage>
        <taxon>Bacteria</taxon>
        <taxon>Bacillati</taxon>
        <taxon>Actinomycetota</taxon>
        <taxon>Actinomycetes</taxon>
        <taxon>Geodermatophilales</taxon>
        <taxon>Geodermatophilaceae</taxon>
        <taxon>Geodermatophilus</taxon>
    </lineage>
</organism>
<dbReference type="InterPro" id="IPR009499">
    <property type="entry name" value="AllG-like"/>
</dbReference>
<evidence type="ECO:0008006" key="3">
    <source>
        <dbReference type="Google" id="ProtNLM"/>
    </source>
</evidence>
<dbReference type="Gene3D" id="3.90.1710.10">
    <property type="entry name" value="Enterococcus faecalis V583 domain"/>
    <property type="match status" value="1"/>
</dbReference>
<reference evidence="1 2" key="1">
    <citation type="submission" date="2017-09" db="EMBL/GenBank/DDBJ databases">
        <authorList>
            <person name="Ehlers B."/>
            <person name="Leendertz F.H."/>
        </authorList>
    </citation>
    <scope>NUCLEOTIDE SEQUENCE [LARGE SCALE GENOMIC DNA]</scope>
    <source>
        <strain evidence="1 2">DSM 46844</strain>
    </source>
</reference>
<protein>
    <recommendedName>
        <fullName evidence="3">DUF1116 domain-containing protein</fullName>
    </recommendedName>
</protein>
<evidence type="ECO:0000313" key="1">
    <source>
        <dbReference type="EMBL" id="SNX97728.1"/>
    </source>
</evidence>
<dbReference type="EMBL" id="OBDO01000008">
    <property type="protein sequence ID" value="SNX97728.1"/>
    <property type="molecule type" value="Genomic_DNA"/>
</dbReference>
<accession>A0A285EF41</accession>
<evidence type="ECO:0000313" key="2">
    <source>
        <dbReference type="Proteomes" id="UP000219514"/>
    </source>
</evidence>
<name>A0A285EF41_9ACTN</name>
<gene>
    <name evidence="1" type="ORF">SAMN06893097_10893</name>
</gene>
<dbReference type="RefSeq" id="WP_216359789.1">
    <property type="nucleotide sequence ID" value="NZ_JACHXB010000007.1"/>
</dbReference>
<sequence length="345" mass="37247">MIRPTEEAIAAGRVRVRSTQQHACIGSVAGIYTASMPVLVVRDETHGNTAFCNLYEGESRHRLNYGSYDDEVVRGLRWLETTMGPVLAEALRRGGPIRLKPLMTRALRLGDELHSRNTAATLLLTRELTPTFLDLDRTEHSAAVRQVLAFLGRNEYAFLRVGMAAAKATADAAHGVPHSSVLTGMALNCREFAIRVSGLDDEWFRGVHPRLEGRFFDGFTAADTEWIGGESCVTETVGLGGFAQVCAPTLQAYQGGTADAMRANNEAMYAITVGEHPHFRLPPLDFRGSPIGIDVFAVLGSGVTPVIDGGLAGRDGGQIGAGVLRPDLDCFADAADAYLRRYADD</sequence>
<dbReference type="Proteomes" id="UP000219514">
    <property type="component" value="Unassembled WGS sequence"/>
</dbReference>
<dbReference type="Pfam" id="PF06545">
    <property type="entry name" value="AllG"/>
    <property type="match status" value="1"/>
</dbReference>